<dbReference type="InterPro" id="IPR000832">
    <property type="entry name" value="GPCR_2_secretin-like"/>
</dbReference>
<feature type="transmembrane region" description="Helical" evidence="5">
    <location>
        <begin position="110"/>
        <end position="131"/>
    </location>
</feature>
<evidence type="ECO:0000256" key="3">
    <source>
        <dbReference type="ARBA" id="ARBA00022989"/>
    </source>
</evidence>
<evidence type="ECO:0000256" key="2">
    <source>
        <dbReference type="ARBA" id="ARBA00022692"/>
    </source>
</evidence>
<dbReference type="KEGG" id="osn:115218935"/>
<dbReference type="PRINTS" id="PR00249">
    <property type="entry name" value="GPCRSECRETIN"/>
</dbReference>
<organism evidence="7 8">
    <name type="scientific">Octopus sinensis</name>
    <name type="common">East Asian common octopus</name>
    <dbReference type="NCBI Taxonomy" id="2607531"/>
    <lineage>
        <taxon>Eukaryota</taxon>
        <taxon>Metazoa</taxon>
        <taxon>Spiralia</taxon>
        <taxon>Lophotrochozoa</taxon>
        <taxon>Mollusca</taxon>
        <taxon>Cephalopoda</taxon>
        <taxon>Coleoidea</taxon>
        <taxon>Octopodiformes</taxon>
        <taxon>Octopoda</taxon>
        <taxon>Incirrata</taxon>
        <taxon>Octopodidae</taxon>
        <taxon>Octopus</taxon>
    </lineage>
</organism>
<evidence type="ECO:0000256" key="5">
    <source>
        <dbReference type="SAM" id="Phobius"/>
    </source>
</evidence>
<dbReference type="PANTHER" id="PTHR12011:SF347">
    <property type="entry name" value="FI21270P1-RELATED"/>
    <property type="match status" value="1"/>
</dbReference>
<dbReference type="GO" id="GO:0004930">
    <property type="term" value="F:G protein-coupled receptor activity"/>
    <property type="evidence" value="ECO:0007669"/>
    <property type="project" value="InterPro"/>
</dbReference>
<dbReference type="PANTHER" id="PTHR12011">
    <property type="entry name" value="ADHESION G-PROTEIN COUPLED RECEPTOR"/>
    <property type="match status" value="1"/>
</dbReference>
<evidence type="ECO:0000256" key="1">
    <source>
        <dbReference type="ARBA" id="ARBA00004141"/>
    </source>
</evidence>
<keyword evidence="2 5" id="KW-0812">Transmembrane</keyword>
<dbReference type="Proteomes" id="UP000515154">
    <property type="component" value="Linkage group LG14"/>
</dbReference>
<sequence>MWMTVEAFHVYLSVVIVFKTCQTSFMKSSIFAWGLPAVIVIITLAINSTDNYIKTAEVCWLSAPHFYAAFLVPVAISLIFNIIMPSLVIWHLIMMQSNKRSQQKRSKVRVLGLVGLLFLFGLTWVFAFFAVSEAAKVFVYLFTIFNTLQGMFIFIFYCIYKKDTRDVFRGFVNESKRMNQWKITDGRSSSSVNEIMDKATETNL</sequence>
<accession>A0A6P7T394</accession>
<dbReference type="PROSITE" id="PS50261">
    <property type="entry name" value="G_PROTEIN_RECEP_F2_4"/>
    <property type="match status" value="1"/>
</dbReference>
<dbReference type="GO" id="GO:0007166">
    <property type="term" value="P:cell surface receptor signaling pathway"/>
    <property type="evidence" value="ECO:0007669"/>
    <property type="project" value="InterPro"/>
</dbReference>
<reference evidence="8" key="1">
    <citation type="submission" date="2025-08" db="UniProtKB">
        <authorList>
            <consortium name="RefSeq"/>
        </authorList>
    </citation>
    <scope>IDENTIFICATION</scope>
</reference>
<dbReference type="Pfam" id="PF00002">
    <property type="entry name" value="7tm_2"/>
    <property type="match status" value="1"/>
</dbReference>
<feature type="domain" description="G-protein coupled receptors family 2 profile 2" evidence="6">
    <location>
        <begin position="1"/>
        <end position="161"/>
    </location>
</feature>
<proteinExistence type="predicted"/>
<evidence type="ECO:0000259" key="6">
    <source>
        <dbReference type="PROSITE" id="PS50261"/>
    </source>
</evidence>
<dbReference type="RefSeq" id="XP_029644817.2">
    <property type="nucleotide sequence ID" value="XM_029788957.2"/>
</dbReference>
<dbReference type="AlphaFoldDB" id="A0A6P7T394"/>
<keyword evidence="3 5" id="KW-1133">Transmembrane helix</keyword>
<keyword evidence="4 5" id="KW-0472">Membrane</keyword>
<evidence type="ECO:0000313" key="8">
    <source>
        <dbReference type="RefSeq" id="XP_029644817.2"/>
    </source>
</evidence>
<dbReference type="InterPro" id="IPR017981">
    <property type="entry name" value="GPCR_2-like_7TM"/>
</dbReference>
<comment type="subcellular location">
    <subcellularLocation>
        <location evidence="1">Membrane</location>
        <topology evidence="1">Multi-pass membrane protein</topology>
    </subcellularLocation>
</comment>
<dbReference type="GO" id="GO:0005886">
    <property type="term" value="C:plasma membrane"/>
    <property type="evidence" value="ECO:0007669"/>
    <property type="project" value="TreeGrafter"/>
</dbReference>
<feature type="transmembrane region" description="Helical" evidence="5">
    <location>
        <begin position="137"/>
        <end position="160"/>
    </location>
</feature>
<protein>
    <submittedName>
        <fullName evidence="8">Adhesion G-protein coupled receptor G2-like</fullName>
    </submittedName>
</protein>
<evidence type="ECO:0000256" key="4">
    <source>
        <dbReference type="ARBA" id="ARBA00023136"/>
    </source>
</evidence>
<evidence type="ECO:0000313" key="7">
    <source>
        <dbReference type="Proteomes" id="UP000515154"/>
    </source>
</evidence>
<dbReference type="SUPFAM" id="SSF81321">
    <property type="entry name" value="Family A G protein-coupled receptor-like"/>
    <property type="match status" value="1"/>
</dbReference>
<dbReference type="Gene3D" id="1.20.1070.10">
    <property type="entry name" value="Rhodopsin 7-helix transmembrane proteins"/>
    <property type="match status" value="1"/>
</dbReference>
<name>A0A6P7T394_9MOLL</name>
<keyword evidence="7" id="KW-1185">Reference proteome</keyword>
<gene>
    <name evidence="8" type="primary">LOC115218935</name>
</gene>
<feature type="transmembrane region" description="Helical" evidence="5">
    <location>
        <begin position="29"/>
        <end position="46"/>
    </location>
</feature>
<feature type="transmembrane region" description="Helical" evidence="5">
    <location>
        <begin position="66"/>
        <end position="90"/>
    </location>
</feature>